<dbReference type="GO" id="GO:0005524">
    <property type="term" value="F:ATP binding"/>
    <property type="evidence" value="ECO:0007669"/>
    <property type="project" value="UniProtKB-KW"/>
</dbReference>
<keyword evidence="6" id="KW-0067">ATP-binding</keyword>
<dbReference type="SUPFAM" id="SSF55874">
    <property type="entry name" value="ATPase domain of HSP90 chaperone/DNA topoisomerase II/histidine kinase"/>
    <property type="match status" value="1"/>
</dbReference>
<dbReference type="PROSITE" id="PS50110">
    <property type="entry name" value="RESPONSE_REGULATORY"/>
    <property type="match status" value="1"/>
</dbReference>
<evidence type="ECO:0000313" key="14">
    <source>
        <dbReference type="Proteomes" id="UP000319255"/>
    </source>
</evidence>
<evidence type="ECO:0000256" key="1">
    <source>
        <dbReference type="ARBA" id="ARBA00004651"/>
    </source>
</evidence>
<dbReference type="Gene3D" id="3.40.50.2300">
    <property type="match status" value="1"/>
</dbReference>
<keyword evidence="4" id="KW-0812">Transmembrane</keyword>
<dbReference type="SUPFAM" id="SSF52172">
    <property type="entry name" value="CheY-like"/>
    <property type="match status" value="1"/>
</dbReference>
<keyword evidence="8" id="KW-0902">Two-component regulatory system</keyword>
<organism evidence="13 14">
    <name type="scientific">Amaricoccus solimangrovi</name>
    <dbReference type="NCBI Taxonomy" id="2589815"/>
    <lineage>
        <taxon>Bacteria</taxon>
        <taxon>Pseudomonadati</taxon>
        <taxon>Pseudomonadota</taxon>
        <taxon>Alphaproteobacteria</taxon>
        <taxon>Rhodobacterales</taxon>
        <taxon>Paracoccaceae</taxon>
        <taxon>Amaricoccus</taxon>
    </lineage>
</organism>
<dbReference type="Gene3D" id="3.30.565.10">
    <property type="entry name" value="Histidine kinase-like ATPase, C-terminal domain"/>
    <property type="match status" value="1"/>
</dbReference>
<evidence type="ECO:0000256" key="10">
    <source>
        <dbReference type="PROSITE-ProRule" id="PRU00169"/>
    </source>
</evidence>
<dbReference type="OrthoDB" id="7873557at2"/>
<feature type="domain" description="Histidine kinase" evidence="11">
    <location>
        <begin position="29"/>
        <end position="243"/>
    </location>
</feature>
<evidence type="ECO:0000256" key="4">
    <source>
        <dbReference type="ARBA" id="ARBA00022692"/>
    </source>
</evidence>
<dbReference type="GO" id="GO:0005886">
    <property type="term" value="C:plasma membrane"/>
    <property type="evidence" value="ECO:0007669"/>
    <property type="project" value="UniProtKB-SubCell"/>
</dbReference>
<feature type="modified residue" description="4-aspartylphosphate" evidence="10">
    <location>
        <position position="311"/>
    </location>
</feature>
<dbReference type="Gene3D" id="1.20.120.160">
    <property type="entry name" value="HPT domain"/>
    <property type="match status" value="1"/>
</dbReference>
<gene>
    <name evidence="13" type="ORF">FJM51_03000</name>
</gene>
<reference evidence="13 14" key="1">
    <citation type="submission" date="2019-06" db="EMBL/GenBank/DDBJ databases">
        <title>A novel bacterium of genus Amaricoccus, isolated from marine sediment.</title>
        <authorList>
            <person name="Huang H."/>
            <person name="Mo K."/>
            <person name="Hu Y."/>
        </authorList>
    </citation>
    <scope>NUCLEOTIDE SEQUENCE [LARGE SCALE GENOMIC DNA]</scope>
    <source>
        <strain evidence="13 14">HB172011</strain>
    </source>
</reference>
<dbReference type="EMBL" id="VFRP01000002">
    <property type="protein sequence ID" value="TPE53010.1"/>
    <property type="molecule type" value="Genomic_DNA"/>
</dbReference>
<evidence type="ECO:0000256" key="7">
    <source>
        <dbReference type="ARBA" id="ARBA00022989"/>
    </source>
</evidence>
<keyword evidence="14" id="KW-1185">Reference proteome</keyword>
<dbReference type="SMART" id="SM00448">
    <property type="entry name" value="REC"/>
    <property type="match status" value="1"/>
</dbReference>
<dbReference type="Pfam" id="PF00072">
    <property type="entry name" value="Response_reg"/>
    <property type="match status" value="1"/>
</dbReference>
<proteinExistence type="predicted"/>
<evidence type="ECO:0000256" key="3">
    <source>
        <dbReference type="ARBA" id="ARBA00022553"/>
    </source>
</evidence>
<dbReference type="PANTHER" id="PTHR45339">
    <property type="entry name" value="HYBRID SIGNAL TRANSDUCTION HISTIDINE KINASE J"/>
    <property type="match status" value="1"/>
</dbReference>
<name>A0A501WX39_9RHOB</name>
<dbReference type="InterPro" id="IPR036641">
    <property type="entry name" value="HPT_dom_sf"/>
</dbReference>
<keyword evidence="9" id="KW-0472">Membrane</keyword>
<evidence type="ECO:0000313" key="13">
    <source>
        <dbReference type="EMBL" id="TPE53010.1"/>
    </source>
</evidence>
<dbReference type="RefSeq" id="WP_140452631.1">
    <property type="nucleotide sequence ID" value="NZ_VFRP01000002.1"/>
</dbReference>
<dbReference type="GO" id="GO:0000160">
    <property type="term" value="P:phosphorelay signal transduction system"/>
    <property type="evidence" value="ECO:0007669"/>
    <property type="project" value="UniProtKB-KW"/>
</dbReference>
<comment type="caution">
    <text evidence="13">The sequence shown here is derived from an EMBL/GenBank/DDBJ whole genome shotgun (WGS) entry which is preliminary data.</text>
</comment>
<dbReference type="AlphaFoldDB" id="A0A501WX39"/>
<dbReference type="InterPro" id="IPR011006">
    <property type="entry name" value="CheY-like_superfamily"/>
</dbReference>
<evidence type="ECO:0000256" key="6">
    <source>
        <dbReference type="ARBA" id="ARBA00022840"/>
    </source>
</evidence>
<evidence type="ECO:0000256" key="2">
    <source>
        <dbReference type="ARBA" id="ARBA00022475"/>
    </source>
</evidence>
<keyword evidence="5" id="KW-0547">Nucleotide-binding</keyword>
<dbReference type="InterPro" id="IPR036890">
    <property type="entry name" value="HATPase_C_sf"/>
</dbReference>
<sequence length="504" mass="52747">MSIIASPFGAEPARTARARAWRGEFDQPMLAHDLRAELRGMLDGLASIDADALPREAREELERVAAAAEGVNALLGLVFEEVGAEPAEAGEPAAVNVAELLDAQRRRWTAEARRKGLSLRVVSEADAPSRVDLDPLPLARLLGHLVGEAVRHCGSGGVELVASATRRGGVLLHLSDSGPGVGQEVLERLRADAAPEGTDPPATPRDAGLRRARRLADLIPARLVLRDRAAGGFEALIELPPEICSRCEPVAPEPEADLDGARILLAEDNPTNQMVAAQMLRALRAEVTVAGDGAEALAVFEAGDFDMVVLDIEMPRVSGLDVIRRIRARGDRRANLPIVALTAYAMREHQERIAKAGANGLVSKPIGGIEQLGRALVAHLPPGFRARAPQEPGAGDPVVDQAIYDALAQAIGTELMGELVEKVIADLGAARADLETARASGDLALIRSASHILISVAGAIGAVGLQSQARAVNGLAHGRAPLDAALDGCVAEIGAVLAFLAKDG</sequence>
<evidence type="ECO:0000256" key="8">
    <source>
        <dbReference type="ARBA" id="ARBA00023012"/>
    </source>
</evidence>
<evidence type="ECO:0000259" key="12">
    <source>
        <dbReference type="PROSITE" id="PS50110"/>
    </source>
</evidence>
<comment type="subcellular location">
    <subcellularLocation>
        <location evidence="1">Cell membrane</location>
        <topology evidence="1">Multi-pass membrane protein</topology>
    </subcellularLocation>
</comment>
<keyword evidence="3 10" id="KW-0597">Phosphoprotein</keyword>
<dbReference type="SUPFAM" id="SSF47226">
    <property type="entry name" value="Histidine-containing phosphotransfer domain, HPT domain"/>
    <property type="match status" value="1"/>
</dbReference>
<dbReference type="PROSITE" id="PS50109">
    <property type="entry name" value="HIS_KIN"/>
    <property type="match status" value="1"/>
</dbReference>
<dbReference type="InterPro" id="IPR005467">
    <property type="entry name" value="His_kinase_dom"/>
</dbReference>
<dbReference type="Proteomes" id="UP000319255">
    <property type="component" value="Unassembled WGS sequence"/>
</dbReference>
<evidence type="ECO:0000256" key="5">
    <source>
        <dbReference type="ARBA" id="ARBA00022741"/>
    </source>
</evidence>
<feature type="domain" description="Response regulatory" evidence="12">
    <location>
        <begin position="262"/>
        <end position="379"/>
    </location>
</feature>
<dbReference type="PANTHER" id="PTHR45339:SF1">
    <property type="entry name" value="HYBRID SIGNAL TRANSDUCTION HISTIDINE KINASE J"/>
    <property type="match status" value="1"/>
</dbReference>
<dbReference type="CDD" id="cd17546">
    <property type="entry name" value="REC_hyHK_CKI1_RcsC-like"/>
    <property type="match status" value="1"/>
</dbReference>
<dbReference type="InterPro" id="IPR001789">
    <property type="entry name" value="Sig_transdc_resp-reg_receiver"/>
</dbReference>
<evidence type="ECO:0000259" key="11">
    <source>
        <dbReference type="PROSITE" id="PS50109"/>
    </source>
</evidence>
<protein>
    <submittedName>
        <fullName evidence="13">Response regulator</fullName>
    </submittedName>
</protein>
<keyword evidence="2" id="KW-1003">Cell membrane</keyword>
<evidence type="ECO:0000256" key="9">
    <source>
        <dbReference type="ARBA" id="ARBA00023136"/>
    </source>
</evidence>
<accession>A0A501WX39</accession>
<keyword evidence="7" id="KW-1133">Transmembrane helix</keyword>